<evidence type="ECO:0000259" key="4">
    <source>
        <dbReference type="Pfam" id="PF00892"/>
    </source>
</evidence>
<dbReference type="PANTHER" id="PTHR22911:SF102">
    <property type="entry name" value="MEMBRANE PROTEIN"/>
    <property type="match status" value="1"/>
</dbReference>
<keyword evidence="3" id="KW-0472">Membrane</keyword>
<dbReference type="GO" id="GO:0016020">
    <property type="term" value="C:membrane"/>
    <property type="evidence" value="ECO:0007669"/>
    <property type="project" value="InterPro"/>
</dbReference>
<feature type="transmembrane region" description="Helical" evidence="3">
    <location>
        <begin position="64"/>
        <end position="86"/>
    </location>
</feature>
<comment type="caution">
    <text evidence="5">The sequence shown here is derived from an EMBL/GenBank/DDBJ whole genome shotgun (WGS) entry which is preliminary data.</text>
</comment>
<proteinExistence type="inferred from homology"/>
<dbReference type="PANTHER" id="PTHR22911">
    <property type="entry name" value="ACYL-MALONYL CONDENSING ENZYME-RELATED"/>
    <property type="match status" value="1"/>
</dbReference>
<keyword evidence="3" id="KW-1133">Transmembrane helix</keyword>
<feature type="transmembrane region" description="Helical" evidence="3">
    <location>
        <begin position="266"/>
        <end position="284"/>
    </location>
</feature>
<dbReference type="EMBL" id="BMFK01000001">
    <property type="protein sequence ID" value="GGE57898.1"/>
    <property type="molecule type" value="Genomic_DNA"/>
</dbReference>
<dbReference type="AlphaFoldDB" id="A0A917AKQ4"/>
<dbReference type="SUPFAM" id="SSF103481">
    <property type="entry name" value="Multidrug resistance efflux transporter EmrE"/>
    <property type="match status" value="2"/>
</dbReference>
<evidence type="ECO:0000313" key="6">
    <source>
        <dbReference type="Proteomes" id="UP000605259"/>
    </source>
</evidence>
<evidence type="ECO:0000256" key="2">
    <source>
        <dbReference type="ARBA" id="ARBA00007362"/>
    </source>
</evidence>
<feature type="transmembrane region" description="Helical" evidence="3">
    <location>
        <begin position="5"/>
        <end position="22"/>
    </location>
</feature>
<feature type="transmembrane region" description="Helical" evidence="3">
    <location>
        <begin position="150"/>
        <end position="170"/>
    </location>
</feature>
<dbReference type="InterPro" id="IPR000620">
    <property type="entry name" value="EamA_dom"/>
</dbReference>
<accession>A0A917AKQ4</accession>
<protein>
    <submittedName>
        <fullName evidence="5">Transporter</fullName>
    </submittedName>
</protein>
<evidence type="ECO:0000256" key="1">
    <source>
        <dbReference type="ARBA" id="ARBA00004127"/>
    </source>
</evidence>
<gene>
    <name evidence="5" type="ORF">GCM10007140_05350</name>
</gene>
<feature type="transmembrane region" description="Helical" evidence="3">
    <location>
        <begin position="177"/>
        <end position="198"/>
    </location>
</feature>
<organism evidence="5 6">
    <name type="scientific">Priestia taiwanensis</name>
    <dbReference type="NCBI Taxonomy" id="1347902"/>
    <lineage>
        <taxon>Bacteria</taxon>
        <taxon>Bacillati</taxon>
        <taxon>Bacillota</taxon>
        <taxon>Bacilli</taxon>
        <taxon>Bacillales</taxon>
        <taxon>Bacillaceae</taxon>
        <taxon>Priestia</taxon>
    </lineage>
</organism>
<dbReference type="Pfam" id="PF00892">
    <property type="entry name" value="EamA"/>
    <property type="match status" value="2"/>
</dbReference>
<feature type="transmembrane region" description="Helical" evidence="3">
    <location>
        <begin position="34"/>
        <end position="52"/>
    </location>
</feature>
<feature type="transmembrane region" description="Helical" evidence="3">
    <location>
        <begin position="210"/>
        <end position="230"/>
    </location>
</feature>
<comment type="similarity">
    <text evidence="2">Belongs to the EamA transporter family.</text>
</comment>
<dbReference type="FunFam" id="1.10.3730.20:FF:000010">
    <property type="entry name" value="EamA family transporter"/>
    <property type="match status" value="1"/>
</dbReference>
<sequence>MKGWAVGKMALAMMIFGSVGFFSEQTGIPAIELVFVRCLCAMVFLGGLWYATGKYKEEKWQRRSVMQIILCGFFLIGNWVFLFTAFGEEGASITIVTSIYHLAPVIALVLGSIVFKEKLSIFSFLAMVACLVGTILIAGEGSSISVDSLLASGIGFAFLAAICYALLMVGGKGIQGVSTYAVTFIQTSIGVVMLLPFADFDAFIGLTMTNWIYIIATGLIHTGIVYVLFFDSLRELPTSISSALVFLNPVTAILSDVFLIGFLPTWLQVAGIALIFIGMVCTFVKPRPRTIVQEKAS</sequence>
<name>A0A917AKQ4_9BACI</name>
<comment type="subcellular location">
    <subcellularLocation>
        <location evidence="1">Endomembrane system</location>
        <topology evidence="1">Multi-pass membrane protein</topology>
    </subcellularLocation>
</comment>
<evidence type="ECO:0000313" key="5">
    <source>
        <dbReference type="EMBL" id="GGE57898.1"/>
    </source>
</evidence>
<dbReference type="RefSeq" id="WP_229722119.1">
    <property type="nucleotide sequence ID" value="NZ_BMFK01000001.1"/>
</dbReference>
<evidence type="ECO:0000256" key="3">
    <source>
        <dbReference type="SAM" id="Phobius"/>
    </source>
</evidence>
<dbReference type="InterPro" id="IPR037185">
    <property type="entry name" value="EmrE-like"/>
</dbReference>
<reference evidence="5" key="1">
    <citation type="journal article" date="2014" name="Int. J. Syst. Evol. Microbiol.">
        <title>Complete genome sequence of Corynebacterium casei LMG S-19264T (=DSM 44701T), isolated from a smear-ripened cheese.</title>
        <authorList>
            <consortium name="US DOE Joint Genome Institute (JGI-PGF)"/>
            <person name="Walter F."/>
            <person name="Albersmeier A."/>
            <person name="Kalinowski J."/>
            <person name="Ruckert C."/>
        </authorList>
    </citation>
    <scope>NUCLEOTIDE SEQUENCE</scope>
    <source>
        <strain evidence="5">CGMCC 1.12698</strain>
    </source>
</reference>
<feature type="domain" description="EamA" evidence="4">
    <location>
        <begin position="152"/>
        <end position="283"/>
    </location>
</feature>
<feature type="transmembrane region" description="Helical" evidence="3">
    <location>
        <begin position="242"/>
        <end position="260"/>
    </location>
</feature>
<reference evidence="5" key="2">
    <citation type="submission" date="2020-09" db="EMBL/GenBank/DDBJ databases">
        <authorList>
            <person name="Sun Q."/>
            <person name="Zhou Y."/>
        </authorList>
    </citation>
    <scope>NUCLEOTIDE SEQUENCE</scope>
    <source>
        <strain evidence="5">CGMCC 1.12698</strain>
    </source>
</reference>
<feature type="transmembrane region" description="Helical" evidence="3">
    <location>
        <begin position="121"/>
        <end position="138"/>
    </location>
</feature>
<keyword evidence="6" id="KW-1185">Reference proteome</keyword>
<dbReference type="Proteomes" id="UP000605259">
    <property type="component" value="Unassembled WGS sequence"/>
</dbReference>
<feature type="domain" description="EamA" evidence="4">
    <location>
        <begin position="8"/>
        <end position="138"/>
    </location>
</feature>
<keyword evidence="3" id="KW-0812">Transmembrane</keyword>
<feature type="transmembrane region" description="Helical" evidence="3">
    <location>
        <begin position="92"/>
        <end position="114"/>
    </location>
</feature>